<keyword evidence="4" id="KW-1003">Cell membrane</keyword>
<dbReference type="GO" id="GO:0015297">
    <property type="term" value="F:antiporter activity"/>
    <property type="evidence" value="ECO:0007669"/>
    <property type="project" value="UniProtKB-KW"/>
</dbReference>
<dbReference type="EMBL" id="FOUZ01000012">
    <property type="protein sequence ID" value="SFN45466.1"/>
    <property type="molecule type" value="Genomic_DNA"/>
</dbReference>
<evidence type="ECO:0000256" key="7">
    <source>
        <dbReference type="ARBA" id="ARBA00023136"/>
    </source>
</evidence>
<feature type="transmembrane region" description="Helical" evidence="9">
    <location>
        <begin position="128"/>
        <end position="154"/>
    </location>
</feature>
<dbReference type="Proteomes" id="UP000199149">
    <property type="component" value="Unassembled WGS sequence"/>
</dbReference>
<evidence type="ECO:0000256" key="1">
    <source>
        <dbReference type="ARBA" id="ARBA00004651"/>
    </source>
</evidence>
<keyword evidence="2" id="KW-0813">Transport</keyword>
<evidence type="ECO:0000313" key="11">
    <source>
        <dbReference type="EMBL" id="SFN45466.1"/>
    </source>
</evidence>
<accession>A0A1I4Z5A8</accession>
<keyword evidence="5 9" id="KW-0812">Transmembrane</keyword>
<comment type="similarity">
    <text evidence="8">Belongs to the NhaC Na(+)/H(+) (TC 2.A.35) antiporter family.</text>
</comment>
<dbReference type="AlphaFoldDB" id="A0A1I4Z5A8"/>
<feature type="domain" description="Na+/H+ antiporter NhaC-like C-terminal" evidence="10">
    <location>
        <begin position="250"/>
        <end position="444"/>
    </location>
</feature>
<comment type="subcellular location">
    <subcellularLocation>
        <location evidence="1">Cell membrane</location>
        <topology evidence="1">Multi-pass membrane protein</topology>
    </subcellularLocation>
</comment>
<evidence type="ECO:0000313" key="12">
    <source>
        <dbReference type="Proteomes" id="UP000199149"/>
    </source>
</evidence>
<feature type="transmembrane region" description="Helical" evidence="9">
    <location>
        <begin position="166"/>
        <end position="185"/>
    </location>
</feature>
<evidence type="ECO:0000256" key="5">
    <source>
        <dbReference type="ARBA" id="ARBA00022692"/>
    </source>
</evidence>
<feature type="transmembrane region" description="Helical" evidence="9">
    <location>
        <begin position="298"/>
        <end position="319"/>
    </location>
</feature>
<evidence type="ECO:0000256" key="4">
    <source>
        <dbReference type="ARBA" id="ARBA00022475"/>
    </source>
</evidence>
<dbReference type="InterPro" id="IPR018461">
    <property type="entry name" value="Na/H_Antiport_NhaC-like_C"/>
</dbReference>
<evidence type="ECO:0000256" key="8">
    <source>
        <dbReference type="ARBA" id="ARBA00038435"/>
    </source>
</evidence>
<feature type="transmembrane region" description="Helical" evidence="9">
    <location>
        <begin position="427"/>
        <end position="444"/>
    </location>
</feature>
<dbReference type="InterPro" id="IPR052180">
    <property type="entry name" value="NhaC_Na-H+_Antiporter"/>
</dbReference>
<name>A0A1I4Z5A8_9FLAO</name>
<protein>
    <submittedName>
        <fullName evidence="11">Na+/H+ antiporter NhaC</fullName>
    </submittedName>
</protein>
<dbReference type="PANTHER" id="PTHR33451:SF5">
    <property type="entry name" value="NA+_H+ ANTIPORTER"/>
    <property type="match status" value="1"/>
</dbReference>
<keyword evidence="6 9" id="KW-1133">Transmembrane helix</keyword>
<feature type="transmembrane region" description="Helical" evidence="9">
    <location>
        <begin position="245"/>
        <end position="278"/>
    </location>
</feature>
<organism evidence="11 12">
    <name type="scientific">Algoriella xinjiangensis</name>
    <dbReference type="NCBI Taxonomy" id="684065"/>
    <lineage>
        <taxon>Bacteria</taxon>
        <taxon>Pseudomonadati</taxon>
        <taxon>Bacteroidota</taxon>
        <taxon>Flavobacteriia</taxon>
        <taxon>Flavobacteriales</taxon>
        <taxon>Weeksellaceae</taxon>
        <taxon>Algoriella</taxon>
    </lineage>
</organism>
<evidence type="ECO:0000256" key="6">
    <source>
        <dbReference type="ARBA" id="ARBA00022989"/>
    </source>
</evidence>
<keyword evidence="3" id="KW-0050">Antiport</keyword>
<evidence type="ECO:0000256" key="9">
    <source>
        <dbReference type="SAM" id="Phobius"/>
    </source>
</evidence>
<feature type="transmembrane region" description="Helical" evidence="9">
    <location>
        <begin position="47"/>
        <end position="64"/>
    </location>
</feature>
<evidence type="ECO:0000259" key="10">
    <source>
        <dbReference type="Pfam" id="PF03553"/>
    </source>
</evidence>
<keyword evidence="7 9" id="KW-0472">Membrane</keyword>
<dbReference type="Pfam" id="PF03553">
    <property type="entry name" value="Na_H_antiporter"/>
    <property type="match status" value="2"/>
</dbReference>
<reference evidence="12" key="1">
    <citation type="submission" date="2016-10" db="EMBL/GenBank/DDBJ databases">
        <authorList>
            <person name="Varghese N."/>
            <person name="Submissions S."/>
        </authorList>
    </citation>
    <scope>NUCLEOTIDE SEQUENCE [LARGE SCALE GENOMIC DNA]</scope>
    <source>
        <strain evidence="12">XJ109</strain>
    </source>
</reference>
<evidence type="ECO:0000256" key="3">
    <source>
        <dbReference type="ARBA" id="ARBA00022449"/>
    </source>
</evidence>
<feature type="transmembrane region" description="Helical" evidence="9">
    <location>
        <begin position="85"/>
        <end position="108"/>
    </location>
</feature>
<dbReference type="PANTHER" id="PTHR33451">
    <property type="entry name" value="MALATE-2H(+)/NA(+)-LACTATE ANTIPORTER"/>
    <property type="match status" value="1"/>
</dbReference>
<keyword evidence="12" id="KW-1185">Reference proteome</keyword>
<feature type="transmembrane region" description="Helical" evidence="9">
    <location>
        <begin position="340"/>
        <end position="367"/>
    </location>
</feature>
<sequence>MDICRIFFGIFIYMTIKKGNFWALLPLIAFIVIYFSASIYLNDFYSVPALVIFMLALVISFIQFPKTSFNDKAEAFCKNAGEETIMLMILIFLLAGAFGSLGNTVGAVQSTVNLFLNFLPSSFIVGGFFLLSCFIATALGTSVGTIVTVAPIAVQMDAMIPGSMPILLGAVVGGAMFGDNLSFISDTTIAATRTQEIDMKSKFKTNVGIVVPAAIVSTLIYFSLSQNFDTTNFQGKHLDYDLILILPYLIVFGLAISGINVIWALIVGILSFLGIGLFYSGIPLLELISSINEGFKGMYELSIICLIIGGVVGVIRLNGGLDYIIYHLTRNIKTKRQAEMSIASLTALANACLANNTITILICGKIAKDISDNHNLEPKRVASILDTVSCFVQGILPYGAQVLAAVAAANAISATVKVSSIDVLSNLYYPFLTGVSTLIFILFLQPKSLRK</sequence>
<dbReference type="STRING" id="684065.SAMN05421738_112116"/>
<evidence type="ECO:0000256" key="2">
    <source>
        <dbReference type="ARBA" id="ARBA00022448"/>
    </source>
</evidence>
<proteinExistence type="inferred from homology"/>
<feature type="transmembrane region" description="Helical" evidence="9">
    <location>
        <begin position="21"/>
        <end position="41"/>
    </location>
</feature>
<feature type="transmembrane region" description="Helical" evidence="9">
    <location>
        <begin position="205"/>
        <end position="224"/>
    </location>
</feature>
<gene>
    <name evidence="11" type="ORF">SAMN05421738_112116</name>
</gene>
<feature type="domain" description="Na+/H+ antiporter NhaC-like C-terminal" evidence="10">
    <location>
        <begin position="20"/>
        <end position="221"/>
    </location>
</feature>
<dbReference type="GO" id="GO:0005886">
    <property type="term" value="C:plasma membrane"/>
    <property type="evidence" value="ECO:0007669"/>
    <property type="project" value="UniProtKB-SubCell"/>
</dbReference>